<protein>
    <submittedName>
        <fullName evidence="1">Uncharacterized protein</fullName>
    </submittedName>
</protein>
<dbReference type="Proteomes" id="UP000238823">
    <property type="component" value="Unassembled WGS sequence"/>
</dbReference>
<accession>A0A2S9Y876</accession>
<comment type="caution">
    <text evidence="1">The sequence shown here is derived from an EMBL/GenBank/DDBJ whole genome shotgun (WGS) entry which is preliminary data.</text>
</comment>
<dbReference type="EMBL" id="PVNL01000116">
    <property type="protein sequence ID" value="PRQ01328.1"/>
    <property type="molecule type" value="Genomic_DNA"/>
</dbReference>
<evidence type="ECO:0000313" key="1">
    <source>
        <dbReference type="EMBL" id="PRQ01328.1"/>
    </source>
</evidence>
<name>A0A2S9Y876_9BACT</name>
<proteinExistence type="predicted"/>
<evidence type="ECO:0000313" key="2">
    <source>
        <dbReference type="Proteomes" id="UP000238823"/>
    </source>
</evidence>
<gene>
    <name evidence="1" type="ORF">ENSA7_56910</name>
</gene>
<sequence>MSEVAVLLISEDNSKWAHETLEQLCRRIFDWITPQYADGAWLTFAPANAAAREAVPGNRWQSKKPRDQPKILRLCKQIAEQVLRSDGFVFFHVDSDVAWGAGRSPNLDRFEEVIRRKVSDIVRGHLAESNVGEAQIEARMSKLIMLAPHYSIEAWLFANVDRLRECGAVGPILDQWQADAATLEQTVNPKQLVSVSTRDYPTLARELRTAKLYELQSSFADTVNRAGACGGLVVRLRGRWPQWVRTAHGLG</sequence>
<dbReference type="AlphaFoldDB" id="A0A2S9Y876"/>
<organism evidence="1 2">
    <name type="scientific">Enhygromyxa salina</name>
    <dbReference type="NCBI Taxonomy" id="215803"/>
    <lineage>
        <taxon>Bacteria</taxon>
        <taxon>Pseudomonadati</taxon>
        <taxon>Myxococcota</taxon>
        <taxon>Polyangia</taxon>
        <taxon>Nannocystales</taxon>
        <taxon>Nannocystaceae</taxon>
        <taxon>Enhygromyxa</taxon>
    </lineage>
</organism>
<reference evidence="1 2" key="1">
    <citation type="submission" date="2018-03" db="EMBL/GenBank/DDBJ databases">
        <title>Draft Genome Sequences of the Obligatory Marine Myxobacteria Enhygromyxa salina SWB007.</title>
        <authorList>
            <person name="Poehlein A."/>
            <person name="Moghaddam J.A."/>
            <person name="Harms H."/>
            <person name="Alanjari M."/>
            <person name="Koenig G.M."/>
            <person name="Daniel R."/>
            <person name="Schaeberle T.F."/>
        </authorList>
    </citation>
    <scope>NUCLEOTIDE SEQUENCE [LARGE SCALE GENOMIC DNA]</scope>
    <source>
        <strain evidence="1 2">SWB007</strain>
    </source>
</reference>